<accession>I4CDC7</accession>
<dbReference type="HOGENOM" id="CLU_823171_0_0_7"/>
<dbReference type="STRING" id="706587.Desti_4954"/>
<dbReference type="Gene3D" id="3.30.450.20">
    <property type="entry name" value="PAS domain"/>
    <property type="match status" value="2"/>
</dbReference>
<feature type="domain" description="PAS" evidence="2">
    <location>
        <begin position="225"/>
        <end position="270"/>
    </location>
</feature>
<feature type="region of interest" description="Disordered" evidence="1">
    <location>
        <begin position="1"/>
        <end position="22"/>
    </location>
</feature>
<dbReference type="InterPro" id="IPR035965">
    <property type="entry name" value="PAS-like_dom_sf"/>
</dbReference>
<dbReference type="EMBL" id="CP003360">
    <property type="protein sequence ID" value="AFM27568.1"/>
    <property type="molecule type" value="Genomic_DNA"/>
</dbReference>
<reference evidence="4" key="1">
    <citation type="submission" date="2012-06" db="EMBL/GenBank/DDBJ databases">
        <title>Complete sequence of chromosome of Desulfomonile tiedjei DSM 6799.</title>
        <authorList>
            <person name="Lucas S."/>
            <person name="Copeland A."/>
            <person name="Lapidus A."/>
            <person name="Glavina del Rio T."/>
            <person name="Dalin E."/>
            <person name="Tice H."/>
            <person name="Bruce D."/>
            <person name="Goodwin L."/>
            <person name="Pitluck S."/>
            <person name="Peters L."/>
            <person name="Ovchinnikova G."/>
            <person name="Zeytun A."/>
            <person name="Lu M."/>
            <person name="Kyrpides N."/>
            <person name="Mavromatis K."/>
            <person name="Ivanova N."/>
            <person name="Brettin T."/>
            <person name="Detter J.C."/>
            <person name="Han C."/>
            <person name="Larimer F."/>
            <person name="Land M."/>
            <person name="Hauser L."/>
            <person name="Markowitz V."/>
            <person name="Cheng J.-F."/>
            <person name="Hugenholtz P."/>
            <person name="Woyke T."/>
            <person name="Wu D."/>
            <person name="Spring S."/>
            <person name="Schroeder M."/>
            <person name="Brambilla E."/>
            <person name="Klenk H.-P."/>
            <person name="Eisen J.A."/>
        </authorList>
    </citation>
    <scope>NUCLEOTIDE SEQUENCE [LARGE SCALE GENOMIC DNA]</scope>
    <source>
        <strain evidence="4">ATCC 49306 / DSM 6799 / DCB-1</strain>
    </source>
</reference>
<organism evidence="3 4">
    <name type="scientific">Desulfomonile tiedjei (strain ATCC 49306 / DSM 6799 / DCB-1)</name>
    <dbReference type="NCBI Taxonomy" id="706587"/>
    <lineage>
        <taxon>Bacteria</taxon>
        <taxon>Pseudomonadati</taxon>
        <taxon>Thermodesulfobacteriota</taxon>
        <taxon>Desulfomonilia</taxon>
        <taxon>Desulfomonilales</taxon>
        <taxon>Desulfomonilaceae</taxon>
        <taxon>Desulfomonile</taxon>
    </lineage>
</organism>
<dbReference type="Proteomes" id="UP000006055">
    <property type="component" value="Chromosome"/>
</dbReference>
<evidence type="ECO:0000256" key="1">
    <source>
        <dbReference type="SAM" id="MobiDB-lite"/>
    </source>
</evidence>
<protein>
    <submittedName>
        <fullName evidence="3">PAS domain S-box</fullName>
    </submittedName>
</protein>
<dbReference type="RefSeq" id="WP_014812673.1">
    <property type="nucleotide sequence ID" value="NC_018025.1"/>
</dbReference>
<dbReference type="AlphaFoldDB" id="I4CDC7"/>
<dbReference type="InterPro" id="IPR000014">
    <property type="entry name" value="PAS"/>
</dbReference>
<evidence type="ECO:0000259" key="2">
    <source>
        <dbReference type="PROSITE" id="PS50112"/>
    </source>
</evidence>
<dbReference type="eggNOG" id="COG3829">
    <property type="taxonomic scope" value="Bacteria"/>
</dbReference>
<proteinExistence type="predicted"/>
<evidence type="ECO:0000313" key="4">
    <source>
        <dbReference type="Proteomes" id="UP000006055"/>
    </source>
</evidence>
<gene>
    <name evidence="3" type="ordered locus">Desti_4954</name>
</gene>
<dbReference type="KEGG" id="dti:Desti_4954"/>
<name>I4CDC7_DESTA</name>
<sequence length="337" mass="37988">MKETELPSFDVSEEGEATPLSGPTLSIDLSTLFTPNVYSSGTFDLSAISSSSIGRLLDALPIPVLLIDQWFQVGFVNRACGKISSDYQKIKGVPFANLVPLPTDVSKAQSLAQKIQALIERAFATRRPQISEAILEIENNRIWARLHLRSVRIGLERHVLLIIENLTHEKTQLILTRRNDEKYRKANFELGKRIDYLTEEVHRLTKQLEIQTNQHMHTLEILNGEQQRKEELWERVPLSLAIVGDDGYIRQINSKFSKTFGYRQSDLNGNYNWIGGFKGASGAGIVQNRSDWTEFLHVLGDNGIKSVEIACKDGGSRTVNLTAIPMVNQELLLIFDE</sequence>
<keyword evidence="4" id="KW-1185">Reference proteome</keyword>
<dbReference type="PROSITE" id="PS50112">
    <property type="entry name" value="PAS"/>
    <property type="match status" value="1"/>
</dbReference>
<dbReference type="NCBIfam" id="TIGR00229">
    <property type="entry name" value="sensory_box"/>
    <property type="match status" value="1"/>
</dbReference>
<evidence type="ECO:0000313" key="3">
    <source>
        <dbReference type="EMBL" id="AFM27568.1"/>
    </source>
</evidence>
<dbReference type="SUPFAM" id="SSF55785">
    <property type="entry name" value="PYP-like sensor domain (PAS domain)"/>
    <property type="match status" value="1"/>
</dbReference>